<keyword evidence="1" id="KW-0732">Signal</keyword>
<dbReference type="SUPFAM" id="SSF101908">
    <property type="entry name" value="Putative isomerase YbhE"/>
    <property type="match status" value="1"/>
</dbReference>
<protein>
    <submittedName>
        <fullName evidence="2">Uncharacterized protein</fullName>
    </submittedName>
</protein>
<accession>A0A928UW55</accession>
<dbReference type="Pfam" id="PF20138">
    <property type="entry name" value="DUF6528"/>
    <property type="match status" value="1"/>
</dbReference>
<dbReference type="AlphaFoldDB" id="A0A928UW55"/>
<evidence type="ECO:0000256" key="1">
    <source>
        <dbReference type="SAM" id="SignalP"/>
    </source>
</evidence>
<dbReference type="RefSeq" id="WP_196936412.1">
    <property type="nucleotide sequence ID" value="NZ_MU158698.1"/>
</dbReference>
<organism evidence="2 3">
    <name type="scientific">Sphingobacterium hungaricum</name>
    <dbReference type="NCBI Taxonomy" id="2082723"/>
    <lineage>
        <taxon>Bacteria</taxon>
        <taxon>Pseudomonadati</taxon>
        <taxon>Bacteroidota</taxon>
        <taxon>Sphingobacteriia</taxon>
        <taxon>Sphingobacteriales</taxon>
        <taxon>Sphingobacteriaceae</taxon>
        <taxon>Sphingobacterium</taxon>
    </lineage>
</organism>
<comment type="caution">
    <text evidence="2">The sequence shown here is derived from an EMBL/GenBank/DDBJ whole genome shotgun (WGS) entry which is preliminary data.</text>
</comment>
<evidence type="ECO:0000313" key="2">
    <source>
        <dbReference type="EMBL" id="MBE8714340.1"/>
    </source>
</evidence>
<gene>
    <name evidence="2" type="ORF">C4F49_11660</name>
</gene>
<dbReference type="InterPro" id="IPR045383">
    <property type="entry name" value="DUF6528"/>
</dbReference>
<keyword evidence="3" id="KW-1185">Reference proteome</keyword>
<name>A0A928UW55_9SPHI</name>
<evidence type="ECO:0000313" key="3">
    <source>
        <dbReference type="Proteomes" id="UP000616201"/>
    </source>
</evidence>
<feature type="chain" id="PRO_5037574762" evidence="1">
    <location>
        <begin position="21"/>
        <end position="299"/>
    </location>
</feature>
<sequence length="299" mass="33549">MKKSSLLAVLVLLLTTNLNAQITKAVPKGFWVACGGNEVLVINPDASDQQSQIVWNWKVSEAEKQIPLHYQKLLVPLDECKLIDNNTKLLLTSSGGATCIVDIKTKKVEFYAQTPMAHSAEILSNNLIAVANSTHAKGNSLEIYHRSKPELVLAKDSLYSGHGVSWDAERQVLYALGYDNLRTYKVGFDKGNKVELTLLKTVKLPDLGGHDLSVIDKDRLLVSTHHSVFNYNVVADTFEEFEPLKKIENVKSANFDPITNTLVYTKAEESWWTFNIYSQHPTRKIHIPSTKLYKVRVAK</sequence>
<reference evidence="2" key="1">
    <citation type="submission" date="2018-02" db="EMBL/GenBank/DDBJ databases">
        <authorList>
            <person name="Vasarhelyi B.M."/>
            <person name="Deshmukh S."/>
            <person name="Balint B."/>
            <person name="Kukolya J."/>
        </authorList>
    </citation>
    <scope>NUCLEOTIDE SEQUENCE</scope>
    <source>
        <strain evidence="2">KB22</strain>
    </source>
</reference>
<dbReference type="EMBL" id="PRDK01000006">
    <property type="protein sequence ID" value="MBE8714340.1"/>
    <property type="molecule type" value="Genomic_DNA"/>
</dbReference>
<proteinExistence type="predicted"/>
<dbReference type="Proteomes" id="UP000616201">
    <property type="component" value="Unassembled WGS sequence"/>
</dbReference>
<feature type="signal peptide" evidence="1">
    <location>
        <begin position="1"/>
        <end position="20"/>
    </location>
</feature>